<organism evidence="1 2">
    <name type="scientific">Azospirillum argentinense</name>
    <dbReference type="NCBI Taxonomy" id="2970906"/>
    <lineage>
        <taxon>Bacteria</taxon>
        <taxon>Pseudomonadati</taxon>
        <taxon>Pseudomonadota</taxon>
        <taxon>Alphaproteobacteria</taxon>
        <taxon>Rhodospirillales</taxon>
        <taxon>Azospirillaceae</taxon>
        <taxon>Azospirillum</taxon>
    </lineage>
</organism>
<accession>A0A5B0KP58</accession>
<name>A0A5B0KP58_9PROT</name>
<sequence length="39" mass="4329">MVYFKPTVAECSAVSWALRLWLTIHGQAFGQAFGPCRDA</sequence>
<protein>
    <submittedName>
        <fullName evidence="1">Uncharacterized protein</fullName>
    </submittedName>
</protein>
<dbReference type="EMBL" id="VEWN01000010">
    <property type="protein sequence ID" value="KAA1054457.1"/>
    <property type="molecule type" value="Genomic_DNA"/>
</dbReference>
<evidence type="ECO:0000313" key="2">
    <source>
        <dbReference type="Proteomes" id="UP000325333"/>
    </source>
</evidence>
<proteinExistence type="predicted"/>
<comment type="caution">
    <text evidence="1">The sequence shown here is derived from an EMBL/GenBank/DDBJ whole genome shotgun (WGS) entry which is preliminary data.</text>
</comment>
<evidence type="ECO:0000313" key="1">
    <source>
        <dbReference type="EMBL" id="KAA1054457.1"/>
    </source>
</evidence>
<gene>
    <name evidence="1" type="ORF">FH063_006713</name>
</gene>
<dbReference type="Proteomes" id="UP000325333">
    <property type="component" value="Unassembled WGS sequence"/>
</dbReference>
<reference evidence="1 2" key="1">
    <citation type="submission" date="2019-07" db="EMBL/GenBank/DDBJ databases">
        <title>Genome sequencing of the stress-tolerant strain Azospirillum brasilense Az19.</title>
        <authorList>
            <person name="Maroniche G.A."/>
            <person name="Garcia J.E."/>
            <person name="Pagnussat L."/>
            <person name="Amenta M."/>
            <person name="Creus C.M."/>
        </authorList>
    </citation>
    <scope>NUCLEOTIDE SEQUENCE [LARGE SCALE GENOMIC DNA]</scope>
    <source>
        <strain evidence="1 2">Az19</strain>
    </source>
</reference>
<dbReference type="AlphaFoldDB" id="A0A5B0KP58"/>